<dbReference type="InterPro" id="IPR040442">
    <property type="entry name" value="Pyrv_kinase-like_dom_sf"/>
</dbReference>
<proteinExistence type="inferred from homology"/>
<dbReference type="EC" id="4.1.3.30" evidence="9"/>
<dbReference type="NCBIfam" id="TIGR02317">
    <property type="entry name" value="prpB"/>
    <property type="match status" value="1"/>
</dbReference>
<evidence type="ECO:0000256" key="6">
    <source>
        <dbReference type="ARBA" id="ARBA00023239"/>
    </source>
</evidence>
<dbReference type="Pfam" id="PF13714">
    <property type="entry name" value="PEP_mutase"/>
    <property type="match status" value="1"/>
</dbReference>
<dbReference type="KEGG" id="psl:Psta_3159"/>
<accession>D2QWM0</accession>
<protein>
    <recommendedName>
        <fullName evidence="9">Methylisocitrate lyase</fullName>
        <ecNumber evidence="9">4.1.3.30</ecNumber>
    </recommendedName>
</protein>
<reference evidence="10 11" key="1">
    <citation type="journal article" date="2009" name="Stand. Genomic Sci.">
        <title>Complete genome sequence of Pirellula staleyi type strain (ATCC 27377).</title>
        <authorList>
            <person name="Clum A."/>
            <person name="Tindall B.J."/>
            <person name="Sikorski J."/>
            <person name="Ivanova N."/>
            <person name="Mavrommatis K."/>
            <person name="Lucas S."/>
            <person name="Glavina del Rio T."/>
            <person name="Nolan M."/>
            <person name="Chen F."/>
            <person name="Tice H."/>
            <person name="Pitluck S."/>
            <person name="Cheng J.F."/>
            <person name="Chertkov O."/>
            <person name="Brettin T."/>
            <person name="Han C."/>
            <person name="Detter J.C."/>
            <person name="Kuske C."/>
            <person name="Bruce D."/>
            <person name="Goodwin L."/>
            <person name="Ovchinikova G."/>
            <person name="Pati A."/>
            <person name="Mikhailova N."/>
            <person name="Chen A."/>
            <person name="Palaniappan K."/>
            <person name="Land M."/>
            <person name="Hauser L."/>
            <person name="Chang Y.J."/>
            <person name="Jeffries C.D."/>
            <person name="Chain P."/>
            <person name="Rohde M."/>
            <person name="Goker M."/>
            <person name="Bristow J."/>
            <person name="Eisen J.A."/>
            <person name="Markowitz V."/>
            <person name="Hugenholtz P."/>
            <person name="Kyrpides N.C."/>
            <person name="Klenk H.P."/>
            <person name="Lapidus A."/>
        </authorList>
    </citation>
    <scope>NUCLEOTIDE SEQUENCE [LARGE SCALE GENOMIC DNA]</scope>
    <source>
        <strain evidence="11">ATCC 27377 / DSM 6068 / ICPB 4128</strain>
    </source>
</reference>
<organism evidence="10 11">
    <name type="scientific">Pirellula staleyi (strain ATCC 27377 / DSM 6068 / ICPB 4128)</name>
    <name type="common">Pirella staleyi</name>
    <dbReference type="NCBI Taxonomy" id="530564"/>
    <lineage>
        <taxon>Bacteria</taxon>
        <taxon>Pseudomonadati</taxon>
        <taxon>Planctomycetota</taxon>
        <taxon>Planctomycetia</taxon>
        <taxon>Pirellulales</taxon>
        <taxon>Pirellulaceae</taxon>
        <taxon>Pirellula</taxon>
    </lineage>
</organism>
<comment type="pathway">
    <text evidence="9">Organic acid metabolism; propanoate degradation.</text>
</comment>
<comment type="catalytic activity">
    <reaction evidence="1 9">
        <text>(2S,3R)-3-hydroxybutane-1,2,3-tricarboxylate = pyruvate + succinate</text>
        <dbReference type="Rhea" id="RHEA:16809"/>
        <dbReference type="ChEBI" id="CHEBI:15361"/>
        <dbReference type="ChEBI" id="CHEBI:30031"/>
        <dbReference type="ChEBI" id="CHEBI:57429"/>
        <dbReference type="EC" id="4.1.3.30"/>
    </reaction>
</comment>
<evidence type="ECO:0000313" key="11">
    <source>
        <dbReference type="Proteomes" id="UP000001887"/>
    </source>
</evidence>
<evidence type="ECO:0000256" key="1">
    <source>
        <dbReference type="ARBA" id="ARBA00001050"/>
    </source>
</evidence>
<dbReference type="PROSITE" id="PS00161">
    <property type="entry name" value="ISOCITRATE_LYASE"/>
    <property type="match status" value="1"/>
</dbReference>
<comment type="function">
    <text evidence="9">Catalyzes the thermodynamically favored C-C bond cleavage of (2R,3S)-2-methylisocitrate to yield pyruvate and succinate.</text>
</comment>
<comment type="similarity">
    <text evidence="3 9">Belongs to the isocitrate lyase/PEP mutase superfamily. Methylisocitrate lyase family.</text>
</comment>
<dbReference type="STRING" id="530564.Psta_3159"/>
<evidence type="ECO:0000256" key="7">
    <source>
        <dbReference type="ARBA" id="ARBA00044762"/>
    </source>
</evidence>
<dbReference type="EMBL" id="CP001848">
    <property type="protein sequence ID" value="ADB17823.1"/>
    <property type="molecule type" value="Genomic_DNA"/>
</dbReference>
<keyword evidence="6 9" id="KW-0456">Lyase</keyword>
<dbReference type="PANTHER" id="PTHR42905">
    <property type="entry name" value="PHOSPHOENOLPYRUVATE CARBOXYLASE"/>
    <property type="match status" value="1"/>
</dbReference>
<dbReference type="SUPFAM" id="SSF51621">
    <property type="entry name" value="Phosphoenolpyruvate/pyruvate domain"/>
    <property type="match status" value="1"/>
</dbReference>
<dbReference type="AlphaFoldDB" id="D2QWM0"/>
<comment type="subunit">
    <text evidence="7">Homotetramer; dimer of dimers.</text>
</comment>
<evidence type="ECO:0000256" key="4">
    <source>
        <dbReference type="ARBA" id="ARBA00022723"/>
    </source>
</evidence>
<evidence type="ECO:0000256" key="9">
    <source>
        <dbReference type="RuleBase" id="RU361121"/>
    </source>
</evidence>
<comment type="cofactor">
    <cofactor evidence="2">
        <name>Mg(2+)</name>
        <dbReference type="ChEBI" id="CHEBI:18420"/>
    </cofactor>
</comment>
<dbReference type="InterPro" id="IPR012695">
    <property type="entry name" value="PrpB"/>
</dbReference>
<name>D2QWM0_PIRSD</name>
<comment type="function">
    <text evidence="8">Involved in the catabolism of short chain fatty acids (SCFA) via the 2-methylcitrate cycle I (propionate degradation route). Catalyzes the thermodynamically favored C-C bond cleavage of (2R,3S)-2-methylisocitrate to yield pyruvate and succinate via an alpha-carboxy-carbanion intermediate.</text>
</comment>
<dbReference type="CDD" id="cd00377">
    <property type="entry name" value="ICL_PEPM"/>
    <property type="match status" value="1"/>
</dbReference>
<evidence type="ECO:0000256" key="3">
    <source>
        <dbReference type="ARBA" id="ARBA00009282"/>
    </source>
</evidence>
<dbReference type="UniPathway" id="UPA00946"/>
<dbReference type="InterPro" id="IPR018523">
    <property type="entry name" value="Isocitrate_lyase_ph_CS"/>
</dbReference>
<dbReference type="Proteomes" id="UP000001887">
    <property type="component" value="Chromosome"/>
</dbReference>
<dbReference type="PANTHER" id="PTHR42905:SF5">
    <property type="entry name" value="CARBOXYVINYL-CARBOXYPHOSPHONATE PHOSPHORYLMUTASE, CHLOROPLASTIC"/>
    <property type="match status" value="1"/>
</dbReference>
<dbReference type="InterPro" id="IPR015813">
    <property type="entry name" value="Pyrv/PenolPyrv_kinase-like_dom"/>
</dbReference>
<dbReference type="GO" id="GO:0019629">
    <property type="term" value="P:propionate catabolic process, 2-methylcitrate cycle"/>
    <property type="evidence" value="ECO:0007669"/>
    <property type="project" value="InterPro"/>
</dbReference>
<dbReference type="FunFam" id="3.20.20.60:FF:000009">
    <property type="entry name" value="2-methylisocitrate lyase"/>
    <property type="match status" value="1"/>
</dbReference>
<keyword evidence="5" id="KW-0460">Magnesium</keyword>
<keyword evidence="4" id="KW-0479">Metal-binding</keyword>
<evidence type="ECO:0000313" key="10">
    <source>
        <dbReference type="EMBL" id="ADB17823.1"/>
    </source>
</evidence>
<dbReference type="InterPro" id="IPR039556">
    <property type="entry name" value="ICL/PEPM"/>
</dbReference>
<dbReference type="eggNOG" id="COG2513">
    <property type="taxonomic scope" value="Bacteria"/>
</dbReference>
<sequence>MTDTPGERLRQLVAESTIQIPGAPSALAGRLVERMGFDAVYLSGASLSSNVLALPDVGLLTLTELTQQLTYLSRSVEIPIIVDADTGFGDVVNVERTVVELEAAGAAAIQLEDQQLPKKCGHLSGKALVEPRAMVAKIHAAVNARSDDSTVIIARTDARGVTGMADAIARAHRYLEAGADWIFPEALTSREEFEAFAREVDAPLIANMTEFGKGPLLTIHELAELGYSAVLYPVTLQRVAMKAMETALAVLGSDGTQHELLDLMQTRDELYDLLEYRQFEQRDEAYFSGEEPT</sequence>
<evidence type="ECO:0000256" key="5">
    <source>
        <dbReference type="ARBA" id="ARBA00022842"/>
    </source>
</evidence>
<gene>
    <name evidence="10" type="ordered locus">Psta_3159</name>
</gene>
<dbReference type="GO" id="GO:0046872">
    <property type="term" value="F:metal ion binding"/>
    <property type="evidence" value="ECO:0007669"/>
    <property type="project" value="UniProtKB-KW"/>
</dbReference>
<dbReference type="HOGENOM" id="CLU_027389_3_2_0"/>
<keyword evidence="11" id="KW-1185">Reference proteome</keyword>
<evidence type="ECO:0000256" key="2">
    <source>
        <dbReference type="ARBA" id="ARBA00001946"/>
    </source>
</evidence>
<dbReference type="Gene3D" id="3.20.20.60">
    <property type="entry name" value="Phosphoenolpyruvate-binding domains"/>
    <property type="match status" value="1"/>
</dbReference>
<dbReference type="GO" id="GO:0046421">
    <property type="term" value="F:methylisocitrate lyase activity"/>
    <property type="evidence" value="ECO:0007669"/>
    <property type="project" value="UniProtKB-EC"/>
</dbReference>
<evidence type="ECO:0000256" key="8">
    <source>
        <dbReference type="ARBA" id="ARBA00057039"/>
    </source>
</evidence>